<name>A0A182QRB4_9DIPT</name>
<protein>
    <submittedName>
        <fullName evidence="2">Uncharacterized protein</fullName>
    </submittedName>
</protein>
<dbReference type="PROSITE" id="PS51257">
    <property type="entry name" value="PROKAR_LIPOPROTEIN"/>
    <property type="match status" value="1"/>
</dbReference>
<dbReference type="AlphaFoldDB" id="A0A182QRB4"/>
<dbReference type="EMBL" id="AXCN02001352">
    <property type="status" value="NOT_ANNOTATED_CDS"/>
    <property type="molecule type" value="Genomic_DNA"/>
</dbReference>
<proteinExistence type="predicted"/>
<reference evidence="2" key="2">
    <citation type="submission" date="2020-05" db="UniProtKB">
        <authorList>
            <consortium name="EnsemblMetazoa"/>
        </authorList>
    </citation>
    <scope>IDENTIFICATION</scope>
    <source>
        <strain evidence="2">FAR1</strain>
    </source>
</reference>
<evidence type="ECO:0000313" key="2">
    <source>
        <dbReference type="EnsemblMetazoa" id="AFAF015317-PA"/>
    </source>
</evidence>
<dbReference type="VEuPathDB" id="VectorBase:AFAF015317"/>
<evidence type="ECO:0000256" key="1">
    <source>
        <dbReference type="SAM" id="MobiDB-lite"/>
    </source>
</evidence>
<dbReference type="EnsemblMetazoa" id="AFAF015317-RA">
    <property type="protein sequence ID" value="AFAF015317-PA"/>
    <property type="gene ID" value="AFAF015317"/>
</dbReference>
<evidence type="ECO:0000313" key="3">
    <source>
        <dbReference type="Proteomes" id="UP000075886"/>
    </source>
</evidence>
<accession>A0A182QRB4</accession>
<organism evidence="2 3">
    <name type="scientific">Anopheles farauti</name>
    <dbReference type="NCBI Taxonomy" id="69004"/>
    <lineage>
        <taxon>Eukaryota</taxon>
        <taxon>Metazoa</taxon>
        <taxon>Ecdysozoa</taxon>
        <taxon>Arthropoda</taxon>
        <taxon>Hexapoda</taxon>
        <taxon>Insecta</taxon>
        <taxon>Pterygota</taxon>
        <taxon>Neoptera</taxon>
        <taxon>Endopterygota</taxon>
        <taxon>Diptera</taxon>
        <taxon>Nematocera</taxon>
        <taxon>Culicoidea</taxon>
        <taxon>Culicidae</taxon>
        <taxon>Anophelinae</taxon>
        <taxon>Anopheles</taxon>
    </lineage>
</organism>
<sequence>MPIRYRDAIGAYRDSLKIVGGGVGGGVGCDDDDNDDNVPVPDRCRTEPSLLVLPPAATWHHGVERAPKSRKEELPCRGSSRNRTRANPSRIRCPGSGGVHSNAIRCWETVLSSCLKNELPPSATE</sequence>
<feature type="compositionally biased region" description="Basic and acidic residues" evidence="1">
    <location>
        <begin position="61"/>
        <end position="75"/>
    </location>
</feature>
<keyword evidence="3" id="KW-1185">Reference proteome</keyword>
<reference evidence="3" key="1">
    <citation type="submission" date="2014-01" db="EMBL/GenBank/DDBJ databases">
        <title>The Genome Sequence of Anopheles farauti FAR1 (V2).</title>
        <authorList>
            <consortium name="The Broad Institute Genomics Platform"/>
            <person name="Neafsey D.E."/>
            <person name="Besansky N."/>
            <person name="Howell P."/>
            <person name="Walton C."/>
            <person name="Young S.K."/>
            <person name="Zeng Q."/>
            <person name="Gargeya S."/>
            <person name="Fitzgerald M."/>
            <person name="Haas B."/>
            <person name="Abouelleil A."/>
            <person name="Allen A.W."/>
            <person name="Alvarado L."/>
            <person name="Arachchi H.M."/>
            <person name="Berlin A.M."/>
            <person name="Chapman S.B."/>
            <person name="Gainer-Dewar J."/>
            <person name="Goldberg J."/>
            <person name="Griggs A."/>
            <person name="Gujja S."/>
            <person name="Hansen M."/>
            <person name="Howarth C."/>
            <person name="Imamovic A."/>
            <person name="Ireland A."/>
            <person name="Larimer J."/>
            <person name="McCowan C."/>
            <person name="Murphy C."/>
            <person name="Pearson M."/>
            <person name="Poon T.W."/>
            <person name="Priest M."/>
            <person name="Roberts A."/>
            <person name="Saif S."/>
            <person name="Shea T."/>
            <person name="Sisk P."/>
            <person name="Sykes S."/>
            <person name="Wortman J."/>
            <person name="Nusbaum C."/>
            <person name="Birren B."/>
        </authorList>
    </citation>
    <scope>NUCLEOTIDE SEQUENCE [LARGE SCALE GENOMIC DNA]</scope>
    <source>
        <strain evidence="3">FAR1</strain>
    </source>
</reference>
<dbReference type="Proteomes" id="UP000075886">
    <property type="component" value="Unassembled WGS sequence"/>
</dbReference>
<feature type="region of interest" description="Disordered" evidence="1">
    <location>
        <begin position="61"/>
        <end position="98"/>
    </location>
</feature>